<evidence type="ECO:0000313" key="2">
    <source>
        <dbReference type="EMBL" id="DAD76834.1"/>
    </source>
</evidence>
<proteinExistence type="predicted"/>
<organism evidence="2">
    <name type="scientific">Siphoviridae sp. ctz7e2</name>
    <dbReference type="NCBI Taxonomy" id="2826526"/>
    <lineage>
        <taxon>Viruses</taxon>
        <taxon>Duplodnaviria</taxon>
        <taxon>Heunggongvirae</taxon>
        <taxon>Uroviricota</taxon>
        <taxon>Caudoviricetes</taxon>
    </lineage>
</organism>
<name>A0A8S5M3L6_9CAUD</name>
<accession>A0A8S5M3L6</accession>
<evidence type="ECO:0000256" key="1">
    <source>
        <dbReference type="SAM" id="MobiDB-lite"/>
    </source>
</evidence>
<feature type="region of interest" description="Disordered" evidence="1">
    <location>
        <begin position="38"/>
        <end position="64"/>
    </location>
</feature>
<feature type="compositionally biased region" description="Basic and acidic residues" evidence="1">
    <location>
        <begin position="55"/>
        <end position="64"/>
    </location>
</feature>
<sequence>MRITAPCTVNSEPKNVGEIADVTEPGEVARLTHYGQAVPVDDVPQPPSFAPARPATDEQEHDNS</sequence>
<dbReference type="EMBL" id="BK014810">
    <property type="protein sequence ID" value="DAD76834.1"/>
    <property type="molecule type" value="Genomic_DNA"/>
</dbReference>
<reference evidence="2" key="1">
    <citation type="journal article" date="2021" name="Proc. Natl. Acad. Sci. U.S.A.">
        <title>A Catalog of Tens of Thousands of Viruses from Human Metagenomes Reveals Hidden Associations with Chronic Diseases.</title>
        <authorList>
            <person name="Tisza M.J."/>
            <person name="Buck C.B."/>
        </authorList>
    </citation>
    <scope>NUCLEOTIDE SEQUENCE</scope>
    <source>
        <strain evidence="2">Ctz7e2</strain>
    </source>
</reference>
<protein>
    <submittedName>
        <fullName evidence="2">Uncharacterized protein</fullName>
    </submittedName>
</protein>